<organism evidence="2">
    <name type="scientific">viral metagenome</name>
    <dbReference type="NCBI Taxonomy" id="1070528"/>
    <lineage>
        <taxon>unclassified sequences</taxon>
        <taxon>metagenomes</taxon>
        <taxon>organismal metagenomes</taxon>
    </lineage>
</organism>
<protein>
    <submittedName>
        <fullName evidence="2">Uncharacterized protein</fullName>
    </submittedName>
</protein>
<dbReference type="EMBL" id="MT142437">
    <property type="protein sequence ID" value="QJA80827.1"/>
    <property type="molecule type" value="Genomic_DNA"/>
</dbReference>
<evidence type="ECO:0000313" key="1">
    <source>
        <dbReference type="EMBL" id="QJA61617.1"/>
    </source>
</evidence>
<name>A0A6M3KFS8_9ZZZZ</name>
<sequence length="69" mass="7734">MKNAIKEGIGTHYSKGIAIGVGGIQFEATSRKPEDEELQPGRMYYDLSKGFQKWDGKKWGEFFEGGYLG</sequence>
<dbReference type="EMBL" id="MT141447">
    <property type="protein sequence ID" value="QJA61617.1"/>
    <property type="molecule type" value="Genomic_DNA"/>
</dbReference>
<reference evidence="2" key="1">
    <citation type="submission" date="2020-03" db="EMBL/GenBank/DDBJ databases">
        <title>The deep terrestrial virosphere.</title>
        <authorList>
            <person name="Holmfeldt K."/>
            <person name="Nilsson E."/>
            <person name="Simone D."/>
            <person name="Lopez-Fernandez M."/>
            <person name="Wu X."/>
            <person name="de Brujin I."/>
            <person name="Lundin D."/>
            <person name="Andersson A."/>
            <person name="Bertilsson S."/>
            <person name="Dopson M."/>
        </authorList>
    </citation>
    <scope>NUCLEOTIDE SEQUENCE</scope>
    <source>
        <strain evidence="2">MM415A00639</strain>
        <strain evidence="1">MM415B00913</strain>
    </source>
</reference>
<accession>A0A6M3KFS8</accession>
<proteinExistence type="predicted"/>
<dbReference type="AlphaFoldDB" id="A0A6M3KFS8"/>
<evidence type="ECO:0000313" key="2">
    <source>
        <dbReference type="EMBL" id="QJA80827.1"/>
    </source>
</evidence>
<gene>
    <name evidence="2" type="ORF">MM415A00639_0012</name>
    <name evidence="1" type="ORF">MM415B00913_0015</name>
</gene>